<proteinExistence type="predicted"/>
<dbReference type="EMBL" id="AJYK02000061">
    <property type="protein sequence ID" value="OEF25583.1"/>
    <property type="molecule type" value="Genomic_DNA"/>
</dbReference>
<gene>
    <name evidence="2" type="ORF">A1QC_01500</name>
</gene>
<dbReference type="eggNOG" id="ENOG50338HW">
    <property type="taxonomic scope" value="Bacteria"/>
</dbReference>
<name>A0A1E5E2D7_9VIBR</name>
<dbReference type="InterPro" id="IPR025489">
    <property type="entry name" value="DUF4381"/>
</dbReference>
<keyword evidence="3" id="KW-1185">Reference proteome</keyword>
<protein>
    <recommendedName>
        <fullName evidence="4">DUF4381 domain-containing protein</fullName>
    </recommendedName>
</protein>
<feature type="transmembrane region" description="Helical" evidence="1">
    <location>
        <begin position="31"/>
        <end position="49"/>
    </location>
</feature>
<organism evidence="2 3">
    <name type="scientific">Vibrio rumoiensis 1S-45</name>
    <dbReference type="NCBI Taxonomy" id="1188252"/>
    <lineage>
        <taxon>Bacteria</taxon>
        <taxon>Pseudomonadati</taxon>
        <taxon>Pseudomonadota</taxon>
        <taxon>Gammaproteobacteria</taxon>
        <taxon>Vibrionales</taxon>
        <taxon>Vibrionaceae</taxon>
        <taxon>Vibrio</taxon>
    </lineage>
</organism>
<evidence type="ECO:0000313" key="3">
    <source>
        <dbReference type="Proteomes" id="UP000094070"/>
    </source>
</evidence>
<reference evidence="2 3" key="1">
    <citation type="journal article" date="2012" name="Science">
        <title>Ecological populations of bacteria act as socially cohesive units of antibiotic production and resistance.</title>
        <authorList>
            <person name="Cordero O.X."/>
            <person name="Wildschutte H."/>
            <person name="Kirkup B."/>
            <person name="Proehl S."/>
            <person name="Ngo L."/>
            <person name="Hussain F."/>
            <person name="Le Roux F."/>
            <person name="Mincer T."/>
            <person name="Polz M.F."/>
        </authorList>
    </citation>
    <scope>NUCLEOTIDE SEQUENCE [LARGE SCALE GENOMIC DNA]</scope>
    <source>
        <strain evidence="2 3">1S-45</strain>
    </source>
</reference>
<sequence length="164" mass="19105">MTQPAPPGSYILRGLQDVGMPDHVSWMPQTLGWKILGTIICIVLIYFGYKAVQRWWFNRYRLEAIQVTEGLSIDDPKFEYKLFVIIKRVMGHLNPSYHSLFGQEFLSTMTEYPMQSSLKLEATLGDSWMLALTSKQYALGQSDKNTLKQYCLDWFKLHQMKEVQ</sequence>
<evidence type="ECO:0000313" key="2">
    <source>
        <dbReference type="EMBL" id="OEF25583.1"/>
    </source>
</evidence>
<dbReference type="STRING" id="1188252.A1QC_01500"/>
<evidence type="ECO:0008006" key="4">
    <source>
        <dbReference type="Google" id="ProtNLM"/>
    </source>
</evidence>
<dbReference type="OrthoDB" id="6398942at2"/>
<accession>A0A1E5E2D7</accession>
<evidence type="ECO:0000256" key="1">
    <source>
        <dbReference type="SAM" id="Phobius"/>
    </source>
</evidence>
<dbReference type="RefSeq" id="WP_017024687.1">
    <property type="nucleotide sequence ID" value="NZ_AJYK02000061.1"/>
</dbReference>
<keyword evidence="1" id="KW-0812">Transmembrane</keyword>
<dbReference type="Pfam" id="PF14316">
    <property type="entry name" value="DUF4381"/>
    <property type="match status" value="1"/>
</dbReference>
<comment type="caution">
    <text evidence="2">The sequence shown here is derived from an EMBL/GenBank/DDBJ whole genome shotgun (WGS) entry which is preliminary data.</text>
</comment>
<keyword evidence="1" id="KW-1133">Transmembrane helix</keyword>
<dbReference type="Proteomes" id="UP000094070">
    <property type="component" value="Unassembled WGS sequence"/>
</dbReference>
<keyword evidence="1" id="KW-0472">Membrane</keyword>
<dbReference type="AlphaFoldDB" id="A0A1E5E2D7"/>